<organism evidence="2 3">
    <name type="scientific">Mycena pura</name>
    <dbReference type="NCBI Taxonomy" id="153505"/>
    <lineage>
        <taxon>Eukaryota</taxon>
        <taxon>Fungi</taxon>
        <taxon>Dikarya</taxon>
        <taxon>Basidiomycota</taxon>
        <taxon>Agaricomycotina</taxon>
        <taxon>Agaricomycetes</taxon>
        <taxon>Agaricomycetidae</taxon>
        <taxon>Agaricales</taxon>
        <taxon>Marasmiineae</taxon>
        <taxon>Mycenaceae</taxon>
        <taxon>Mycena</taxon>
    </lineage>
</organism>
<keyword evidence="3" id="KW-1185">Reference proteome</keyword>
<dbReference type="Gene3D" id="3.90.1300.10">
    <property type="entry name" value="Amidase signature (AS) domain"/>
    <property type="match status" value="1"/>
</dbReference>
<reference evidence="2" key="1">
    <citation type="submission" date="2023-03" db="EMBL/GenBank/DDBJ databases">
        <title>Massive genome expansion in bonnet fungi (Mycena s.s.) driven by repeated elements and novel gene families across ecological guilds.</title>
        <authorList>
            <consortium name="Lawrence Berkeley National Laboratory"/>
            <person name="Harder C.B."/>
            <person name="Miyauchi S."/>
            <person name="Viragh M."/>
            <person name="Kuo A."/>
            <person name="Thoen E."/>
            <person name="Andreopoulos B."/>
            <person name="Lu D."/>
            <person name="Skrede I."/>
            <person name="Drula E."/>
            <person name="Henrissat B."/>
            <person name="Morin E."/>
            <person name="Kohler A."/>
            <person name="Barry K."/>
            <person name="LaButti K."/>
            <person name="Morin E."/>
            <person name="Salamov A."/>
            <person name="Lipzen A."/>
            <person name="Mereny Z."/>
            <person name="Hegedus B."/>
            <person name="Baldrian P."/>
            <person name="Stursova M."/>
            <person name="Weitz H."/>
            <person name="Taylor A."/>
            <person name="Grigoriev I.V."/>
            <person name="Nagy L.G."/>
            <person name="Martin F."/>
            <person name="Kauserud H."/>
        </authorList>
    </citation>
    <scope>NUCLEOTIDE SEQUENCE</scope>
    <source>
        <strain evidence="2">9144</strain>
    </source>
</reference>
<dbReference type="PANTHER" id="PTHR42678:SF34">
    <property type="entry name" value="OS04G0183300 PROTEIN"/>
    <property type="match status" value="1"/>
</dbReference>
<dbReference type="PANTHER" id="PTHR42678">
    <property type="entry name" value="AMIDASE"/>
    <property type="match status" value="1"/>
</dbReference>
<sequence>MRPPLSLSSPGSLSSSPALPDLYEASVLELQAGMDQGHFTCVDLVRAYFARIEEVNLKGPALRAVLELNPSALSEAAKLDEERAAGRKRGDLHGIPILFKDNIATVVSEGMNTTAGSFSLLKSIVPEDAGVVKRLRKAGAIILGKANMSEWANFRGNTASGWSARGGQTTCAYFPKGDPSGSSSGSGVATSIGLTAVSLGTETDGSIVSPTSNNNLAGIKPTVGLTSRAGVIPISSHQDTVGPMARSLTDAAIVLNVIAGKDPNDNATLSQPEVLPDLTKALVKTALEGKRIGVPRLIFMDDSITGNDPAIGVAFETALEVIRSLGATVIDPSDLPSAEELVAATHKSIVLRTDFKVEVNKWFSGLLENPSGVRSLADLIKFNDDNKELEEPEGYAEQPTFLASEATSVDDAYFKALASNRDLGSTRGIDAVLRQYQLDALVLPAPGKATRPAAIVGYPIVTVPLGYFPDGVTIRPAGPATVYPAPGMPFGISFIGTAFSDFDLIGLGYAFEQATKTRLERRAYDVMAS</sequence>
<evidence type="ECO:0000313" key="3">
    <source>
        <dbReference type="Proteomes" id="UP001219525"/>
    </source>
</evidence>
<dbReference type="EMBL" id="JARJCW010000051">
    <property type="protein sequence ID" value="KAJ7203382.1"/>
    <property type="molecule type" value="Genomic_DNA"/>
</dbReference>
<dbReference type="AlphaFoldDB" id="A0AAD6V9A5"/>
<feature type="domain" description="Amidase" evidence="1">
    <location>
        <begin position="43"/>
        <end position="504"/>
    </location>
</feature>
<dbReference type="InterPro" id="IPR023631">
    <property type="entry name" value="Amidase_dom"/>
</dbReference>
<evidence type="ECO:0000259" key="1">
    <source>
        <dbReference type="Pfam" id="PF01425"/>
    </source>
</evidence>
<evidence type="ECO:0000313" key="2">
    <source>
        <dbReference type="EMBL" id="KAJ7203382.1"/>
    </source>
</evidence>
<dbReference type="Proteomes" id="UP001219525">
    <property type="component" value="Unassembled WGS sequence"/>
</dbReference>
<comment type="caution">
    <text evidence="2">The sequence shown here is derived from an EMBL/GenBank/DDBJ whole genome shotgun (WGS) entry which is preliminary data.</text>
</comment>
<protein>
    <submittedName>
        <fullName evidence="2">Amidase signature enzyme</fullName>
    </submittedName>
</protein>
<dbReference type="Pfam" id="PF01425">
    <property type="entry name" value="Amidase"/>
    <property type="match status" value="1"/>
</dbReference>
<accession>A0AAD6V9A5</accession>
<gene>
    <name evidence="2" type="ORF">GGX14DRAFT_461938</name>
</gene>
<dbReference type="SUPFAM" id="SSF75304">
    <property type="entry name" value="Amidase signature (AS) enzymes"/>
    <property type="match status" value="1"/>
</dbReference>
<dbReference type="InterPro" id="IPR036928">
    <property type="entry name" value="AS_sf"/>
</dbReference>
<proteinExistence type="predicted"/>
<name>A0AAD6V9A5_9AGAR</name>